<dbReference type="EMBL" id="MU277194">
    <property type="protein sequence ID" value="KAI0065989.1"/>
    <property type="molecule type" value="Genomic_DNA"/>
</dbReference>
<reference evidence="1" key="1">
    <citation type="submission" date="2021-03" db="EMBL/GenBank/DDBJ databases">
        <authorList>
            <consortium name="DOE Joint Genome Institute"/>
            <person name="Ahrendt S."/>
            <person name="Looney B.P."/>
            <person name="Miyauchi S."/>
            <person name="Morin E."/>
            <person name="Drula E."/>
            <person name="Courty P.E."/>
            <person name="Chicoki N."/>
            <person name="Fauchery L."/>
            <person name="Kohler A."/>
            <person name="Kuo A."/>
            <person name="Labutti K."/>
            <person name="Pangilinan J."/>
            <person name="Lipzen A."/>
            <person name="Riley R."/>
            <person name="Andreopoulos W."/>
            <person name="He G."/>
            <person name="Johnson J."/>
            <person name="Barry K.W."/>
            <person name="Grigoriev I.V."/>
            <person name="Nagy L."/>
            <person name="Hibbett D."/>
            <person name="Henrissat B."/>
            <person name="Matheny P.B."/>
            <person name="Labbe J."/>
            <person name="Martin F."/>
        </authorList>
    </citation>
    <scope>NUCLEOTIDE SEQUENCE</scope>
    <source>
        <strain evidence="1">HHB10654</strain>
    </source>
</reference>
<accession>A0ACB8TAZ4</accession>
<evidence type="ECO:0000313" key="2">
    <source>
        <dbReference type="Proteomes" id="UP000814140"/>
    </source>
</evidence>
<keyword evidence="2" id="KW-1185">Reference proteome</keyword>
<reference evidence="1" key="2">
    <citation type="journal article" date="2022" name="New Phytol.">
        <title>Evolutionary transition to the ectomycorrhizal habit in the genomes of a hyperdiverse lineage of mushroom-forming fungi.</title>
        <authorList>
            <person name="Looney B."/>
            <person name="Miyauchi S."/>
            <person name="Morin E."/>
            <person name="Drula E."/>
            <person name="Courty P.E."/>
            <person name="Kohler A."/>
            <person name="Kuo A."/>
            <person name="LaButti K."/>
            <person name="Pangilinan J."/>
            <person name="Lipzen A."/>
            <person name="Riley R."/>
            <person name="Andreopoulos W."/>
            <person name="He G."/>
            <person name="Johnson J."/>
            <person name="Nolan M."/>
            <person name="Tritt A."/>
            <person name="Barry K.W."/>
            <person name="Grigoriev I.V."/>
            <person name="Nagy L.G."/>
            <person name="Hibbett D."/>
            <person name="Henrissat B."/>
            <person name="Matheny P.B."/>
            <person name="Labbe J."/>
            <person name="Martin F.M."/>
        </authorList>
    </citation>
    <scope>NUCLEOTIDE SEQUENCE</scope>
    <source>
        <strain evidence="1">HHB10654</strain>
    </source>
</reference>
<name>A0ACB8TAZ4_9AGAM</name>
<sequence length="534" mass="59263">MRDLDDKALDQEKHVVTIDAKDADIGAALVTGESALVDAAEGLRIRRKIDKHILPLMCILYLCVMNSTSLVEGYETNDLDASIQAVDKNTLGYSAILGMRTSAHLTVNQYNWLGTIFFLSYFAFEYPQNLALQRFPVGKWMTLNILVWGVVLICHAACTSFAGLFVVRLILGMCEGSVTAGFMITNSMFWTRDEQIVRIGLWYGMTGLAQIVGGFLSFGSLHIHTGAFEPWQWLMAITGILTILTAVAFYCYYPDSPANAWFLNEEERIAAIQRVKGNQTGVENKHFKKQQLIETLTDPKTWLFGFYALLCGASTGGLAFQRQIIVSSFGFSNLQTTLLGCVDGVIQIVAIYIGVELASRIPNSRGWLAMAFYIPNILGALLVNLLPWGNRVGLLFAVWLTDINATTFVLVLIWVGQTTAGHTKKVTTNAIVFGGDCLGAAVAQFLWQAKYSPRNHIPWIVTGVMYVLALGTLLANRTLLDLRNKHRATVPHNDAYEDVHVVRLGEDGKHVEVKVAKEFLDLTDKQNSDFRYAL</sequence>
<comment type="caution">
    <text evidence="1">The sequence shown here is derived from an EMBL/GenBank/DDBJ whole genome shotgun (WGS) entry which is preliminary data.</text>
</comment>
<gene>
    <name evidence="1" type="ORF">BV25DRAFT_1626626</name>
</gene>
<evidence type="ECO:0000313" key="1">
    <source>
        <dbReference type="EMBL" id="KAI0065989.1"/>
    </source>
</evidence>
<proteinExistence type="predicted"/>
<organism evidence="1 2">
    <name type="scientific">Artomyces pyxidatus</name>
    <dbReference type="NCBI Taxonomy" id="48021"/>
    <lineage>
        <taxon>Eukaryota</taxon>
        <taxon>Fungi</taxon>
        <taxon>Dikarya</taxon>
        <taxon>Basidiomycota</taxon>
        <taxon>Agaricomycotina</taxon>
        <taxon>Agaricomycetes</taxon>
        <taxon>Russulales</taxon>
        <taxon>Auriscalpiaceae</taxon>
        <taxon>Artomyces</taxon>
    </lineage>
</organism>
<protein>
    <submittedName>
        <fullName evidence="1">MFS general substrate transporter</fullName>
    </submittedName>
</protein>
<dbReference type="Proteomes" id="UP000814140">
    <property type="component" value="Unassembled WGS sequence"/>
</dbReference>